<comment type="caution">
    <text evidence="2">The sequence shown here is derived from an EMBL/GenBank/DDBJ whole genome shotgun (WGS) entry which is preliminary data.</text>
</comment>
<gene>
    <name evidence="2" type="ORF">VP01_1543g3</name>
</gene>
<evidence type="ECO:0000313" key="2">
    <source>
        <dbReference type="EMBL" id="KNZ60508.1"/>
    </source>
</evidence>
<dbReference type="PROSITE" id="PS51293">
    <property type="entry name" value="SANT"/>
    <property type="match status" value="1"/>
</dbReference>
<name>A0A0L6VIB7_9BASI</name>
<protein>
    <recommendedName>
        <fullName evidence="1">SANT domain-containing protein</fullName>
    </recommendedName>
</protein>
<dbReference type="STRING" id="27349.A0A0L6VIB7"/>
<accession>A0A0L6VIB7</accession>
<feature type="domain" description="SANT" evidence="1">
    <location>
        <begin position="36"/>
        <end position="71"/>
    </location>
</feature>
<dbReference type="OrthoDB" id="270417at2759"/>
<sequence length="71" mass="8112">MAQSGEQRPSSPPMIKELKIWLPSWSIDCRFESFRELLLIEACQIYGLGIWSDIADGSRGNGRTKEEAKRQ</sequence>
<evidence type="ECO:0000313" key="3">
    <source>
        <dbReference type="Proteomes" id="UP000037035"/>
    </source>
</evidence>
<reference evidence="2 3" key="1">
    <citation type="submission" date="2015-08" db="EMBL/GenBank/DDBJ databases">
        <title>Next Generation Sequencing and Analysis of the Genome of Puccinia sorghi L Schw, the Causal Agent of Maize Common Rust.</title>
        <authorList>
            <person name="Rochi L."/>
            <person name="Burguener G."/>
            <person name="Darino M."/>
            <person name="Turjanski A."/>
            <person name="Kreff E."/>
            <person name="Dieguez M.J."/>
            <person name="Sacco F."/>
        </authorList>
    </citation>
    <scope>NUCLEOTIDE SEQUENCE [LARGE SCALE GENOMIC DNA]</scope>
    <source>
        <strain evidence="2 3">RO10H11247</strain>
    </source>
</reference>
<organism evidence="2 3">
    <name type="scientific">Puccinia sorghi</name>
    <dbReference type="NCBI Taxonomy" id="27349"/>
    <lineage>
        <taxon>Eukaryota</taxon>
        <taxon>Fungi</taxon>
        <taxon>Dikarya</taxon>
        <taxon>Basidiomycota</taxon>
        <taxon>Pucciniomycotina</taxon>
        <taxon>Pucciniomycetes</taxon>
        <taxon>Pucciniales</taxon>
        <taxon>Pucciniaceae</taxon>
        <taxon>Puccinia</taxon>
    </lineage>
</organism>
<keyword evidence="3" id="KW-1185">Reference proteome</keyword>
<dbReference type="AlphaFoldDB" id="A0A0L6VIB7"/>
<dbReference type="EMBL" id="LAVV01006042">
    <property type="protein sequence ID" value="KNZ60508.1"/>
    <property type="molecule type" value="Genomic_DNA"/>
</dbReference>
<evidence type="ECO:0000259" key="1">
    <source>
        <dbReference type="PROSITE" id="PS51293"/>
    </source>
</evidence>
<proteinExistence type="predicted"/>
<dbReference type="Proteomes" id="UP000037035">
    <property type="component" value="Unassembled WGS sequence"/>
</dbReference>
<dbReference type="InterPro" id="IPR017884">
    <property type="entry name" value="SANT_dom"/>
</dbReference>
<dbReference type="VEuPathDB" id="FungiDB:VP01_1543g3"/>